<evidence type="ECO:0000256" key="1">
    <source>
        <dbReference type="SAM" id="MobiDB-lite"/>
    </source>
</evidence>
<evidence type="ECO:0000313" key="2">
    <source>
        <dbReference type="EMBL" id="MBM6941081.1"/>
    </source>
</evidence>
<accession>A0ABS2H0W6</accession>
<dbReference type="RefSeq" id="WP_204785339.1">
    <property type="nucleotide sequence ID" value="NZ_JACJKU010000063.1"/>
</dbReference>
<organism evidence="2 3">
    <name type="scientific">Limosilactobacillus coleohominis</name>
    <dbReference type="NCBI Taxonomy" id="181675"/>
    <lineage>
        <taxon>Bacteria</taxon>
        <taxon>Bacillati</taxon>
        <taxon>Bacillota</taxon>
        <taxon>Bacilli</taxon>
        <taxon>Lactobacillales</taxon>
        <taxon>Lactobacillaceae</taxon>
        <taxon>Limosilactobacillus</taxon>
    </lineage>
</organism>
<gene>
    <name evidence="2" type="ORF">H5975_06315</name>
</gene>
<dbReference type="EMBL" id="JACJKU010000063">
    <property type="protein sequence ID" value="MBM6941081.1"/>
    <property type="molecule type" value="Genomic_DNA"/>
</dbReference>
<proteinExistence type="predicted"/>
<comment type="caution">
    <text evidence="2">The sequence shown here is derived from an EMBL/GenBank/DDBJ whole genome shotgun (WGS) entry which is preliminary data.</text>
</comment>
<reference evidence="2 3" key="1">
    <citation type="journal article" date="2021" name="Sci. Rep.">
        <title>The distribution of antibiotic resistance genes in chicken gut microbiota commensals.</title>
        <authorList>
            <person name="Juricova H."/>
            <person name="Matiasovicova J."/>
            <person name="Kubasova T."/>
            <person name="Cejkova D."/>
            <person name="Rychlik I."/>
        </authorList>
    </citation>
    <scope>NUCLEOTIDE SEQUENCE [LARGE SCALE GENOMIC DNA]</scope>
    <source>
        <strain evidence="2 3">An574</strain>
    </source>
</reference>
<feature type="compositionally biased region" description="Basic and acidic residues" evidence="1">
    <location>
        <begin position="40"/>
        <end position="49"/>
    </location>
</feature>
<feature type="compositionally biased region" description="Low complexity" evidence="1">
    <location>
        <begin position="13"/>
        <end position="24"/>
    </location>
</feature>
<sequence length="57" mass="6281">MAPRPLLQLLTLNSSSNGSSSSRDSSGDVSRHCFTQGRMPNDHSQKETLLRFYPANS</sequence>
<name>A0ABS2H0W6_9LACO</name>
<evidence type="ECO:0000313" key="3">
    <source>
        <dbReference type="Proteomes" id="UP000785625"/>
    </source>
</evidence>
<feature type="region of interest" description="Disordered" evidence="1">
    <location>
        <begin position="12"/>
        <end position="57"/>
    </location>
</feature>
<keyword evidence="3" id="KW-1185">Reference proteome</keyword>
<protein>
    <submittedName>
        <fullName evidence="2">Uncharacterized protein</fullName>
    </submittedName>
</protein>
<dbReference type="Proteomes" id="UP000785625">
    <property type="component" value="Unassembled WGS sequence"/>
</dbReference>